<organism evidence="1">
    <name type="scientific">bioreactor metagenome</name>
    <dbReference type="NCBI Taxonomy" id="1076179"/>
    <lineage>
        <taxon>unclassified sequences</taxon>
        <taxon>metagenomes</taxon>
        <taxon>ecological metagenomes</taxon>
    </lineage>
</organism>
<gene>
    <name evidence="1" type="ORF">SDC9_18554</name>
</gene>
<name>A0A644U0N1_9ZZZZ</name>
<protein>
    <submittedName>
        <fullName evidence="1">Uncharacterized protein</fullName>
    </submittedName>
</protein>
<dbReference type="EMBL" id="VSSQ01000068">
    <property type="protein sequence ID" value="MPL72764.1"/>
    <property type="molecule type" value="Genomic_DNA"/>
</dbReference>
<sequence length="73" mass="8780">MQWYLKYMYFCNIKRKNLRINFYSQKNNLNINMKKAAIVLLGAFAIAILFESCAQKRCDAYKSTNRYRAENLR</sequence>
<dbReference type="AlphaFoldDB" id="A0A644U0N1"/>
<reference evidence="1" key="1">
    <citation type="submission" date="2019-08" db="EMBL/GenBank/DDBJ databases">
        <authorList>
            <person name="Kucharzyk K."/>
            <person name="Murdoch R.W."/>
            <person name="Higgins S."/>
            <person name="Loffler F."/>
        </authorList>
    </citation>
    <scope>NUCLEOTIDE SEQUENCE</scope>
</reference>
<proteinExistence type="predicted"/>
<comment type="caution">
    <text evidence="1">The sequence shown here is derived from an EMBL/GenBank/DDBJ whole genome shotgun (WGS) entry which is preliminary data.</text>
</comment>
<accession>A0A644U0N1</accession>
<evidence type="ECO:0000313" key="1">
    <source>
        <dbReference type="EMBL" id="MPL72764.1"/>
    </source>
</evidence>